<dbReference type="EMBL" id="JBHMEI010000078">
    <property type="protein sequence ID" value="MFB9208456.1"/>
    <property type="molecule type" value="Genomic_DNA"/>
</dbReference>
<dbReference type="PANTHER" id="PTHR38436">
    <property type="entry name" value="POLYKETIDE CYCLASE SNOAL-LIKE DOMAIN"/>
    <property type="match status" value="1"/>
</dbReference>
<evidence type="ECO:0000313" key="1">
    <source>
        <dbReference type="EMBL" id="MFB9208456.1"/>
    </source>
</evidence>
<organism evidence="1 2">
    <name type="scientific">Nonomuraea spiralis</name>
    <dbReference type="NCBI Taxonomy" id="46182"/>
    <lineage>
        <taxon>Bacteria</taxon>
        <taxon>Bacillati</taxon>
        <taxon>Actinomycetota</taxon>
        <taxon>Actinomycetes</taxon>
        <taxon>Streptosporangiales</taxon>
        <taxon>Streptosporangiaceae</taxon>
        <taxon>Nonomuraea</taxon>
    </lineage>
</organism>
<accession>A0ABV5IV70</accession>
<dbReference type="RefSeq" id="WP_189647518.1">
    <property type="nucleotide sequence ID" value="NZ_BMRC01000005.1"/>
</dbReference>
<sequence>MSTTQEDRNKETYDRFREAVNSGDLEVITKAIDEFIHPDGRFHTPEGNGMTAVQVQKRVWDVLLRAFPDIHVAVEDVLATGDKIVVRQTVTGTNTGEYRGRPATGRSVTYGEIFIARFADGRITDLWGVVDLYSQLQQLGFTDLAA</sequence>
<gene>
    <name evidence="1" type="ORF">ACFFV7_45255</name>
</gene>
<protein>
    <submittedName>
        <fullName evidence="1">Ester cyclase</fullName>
    </submittedName>
</protein>
<proteinExistence type="predicted"/>
<name>A0ABV5IV70_9ACTN</name>
<dbReference type="Pfam" id="PF07366">
    <property type="entry name" value="SnoaL"/>
    <property type="match status" value="1"/>
</dbReference>
<comment type="caution">
    <text evidence="1">The sequence shown here is derived from an EMBL/GenBank/DDBJ whole genome shotgun (WGS) entry which is preliminary data.</text>
</comment>
<evidence type="ECO:0000313" key="2">
    <source>
        <dbReference type="Proteomes" id="UP001589647"/>
    </source>
</evidence>
<dbReference type="PANTHER" id="PTHR38436:SF1">
    <property type="entry name" value="ESTER CYCLASE"/>
    <property type="match status" value="1"/>
</dbReference>
<reference evidence="1 2" key="1">
    <citation type="submission" date="2024-09" db="EMBL/GenBank/DDBJ databases">
        <authorList>
            <person name="Sun Q."/>
            <person name="Mori K."/>
        </authorList>
    </citation>
    <scope>NUCLEOTIDE SEQUENCE [LARGE SCALE GENOMIC DNA]</scope>
    <source>
        <strain evidence="1 2">CCM 3426</strain>
    </source>
</reference>
<dbReference type="InterPro" id="IPR032710">
    <property type="entry name" value="NTF2-like_dom_sf"/>
</dbReference>
<dbReference type="Proteomes" id="UP001589647">
    <property type="component" value="Unassembled WGS sequence"/>
</dbReference>
<keyword evidence="2" id="KW-1185">Reference proteome</keyword>
<dbReference type="SUPFAM" id="SSF54427">
    <property type="entry name" value="NTF2-like"/>
    <property type="match status" value="1"/>
</dbReference>
<dbReference type="Gene3D" id="3.10.450.50">
    <property type="match status" value="1"/>
</dbReference>
<dbReference type="InterPro" id="IPR009959">
    <property type="entry name" value="Cyclase_SnoaL-like"/>
</dbReference>